<evidence type="ECO:0000313" key="4">
    <source>
        <dbReference type="Proteomes" id="UP000257109"/>
    </source>
</evidence>
<name>A0A371FQX3_MUCPR</name>
<organism evidence="3 4">
    <name type="scientific">Mucuna pruriens</name>
    <name type="common">Velvet bean</name>
    <name type="synonym">Dolichos pruriens</name>
    <dbReference type="NCBI Taxonomy" id="157652"/>
    <lineage>
        <taxon>Eukaryota</taxon>
        <taxon>Viridiplantae</taxon>
        <taxon>Streptophyta</taxon>
        <taxon>Embryophyta</taxon>
        <taxon>Tracheophyta</taxon>
        <taxon>Spermatophyta</taxon>
        <taxon>Magnoliopsida</taxon>
        <taxon>eudicotyledons</taxon>
        <taxon>Gunneridae</taxon>
        <taxon>Pentapetalae</taxon>
        <taxon>rosids</taxon>
        <taxon>fabids</taxon>
        <taxon>Fabales</taxon>
        <taxon>Fabaceae</taxon>
        <taxon>Papilionoideae</taxon>
        <taxon>50 kb inversion clade</taxon>
        <taxon>NPAAA clade</taxon>
        <taxon>indigoferoid/millettioid clade</taxon>
        <taxon>Phaseoleae</taxon>
        <taxon>Mucuna</taxon>
    </lineage>
</organism>
<reference evidence="3" key="1">
    <citation type="submission" date="2018-05" db="EMBL/GenBank/DDBJ databases">
        <title>Draft genome of Mucuna pruriens seed.</title>
        <authorList>
            <person name="Nnadi N.E."/>
            <person name="Vos R."/>
            <person name="Hasami M.H."/>
            <person name="Devisetty U.K."/>
            <person name="Aguiy J.C."/>
        </authorList>
    </citation>
    <scope>NUCLEOTIDE SEQUENCE [LARGE SCALE GENOMIC DNA]</scope>
    <source>
        <strain evidence="3">JCA_2017</strain>
    </source>
</reference>
<proteinExistence type="inferred from homology"/>
<comment type="similarity">
    <text evidence="1">Belongs to the short-chain dehydrogenases/reductases (SDR) family.</text>
</comment>
<dbReference type="NCBIfam" id="NF005559">
    <property type="entry name" value="PRK07231.1"/>
    <property type="match status" value="2"/>
</dbReference>
<evidence type="ECO:0000313" key="3">
    <source>
        <dbReference type="EMBL" id="RDX80661.1"/>
    </source>
</evidence>
<protein>
    <recommendedName>
        <fullName evidence="5">Secoisolariciresinol dehydrogenase</fullName>
    </recommendedName>
</protein>
<dbReference type="InterPro" id="IPR036291">
    <property type="entry name" value="NAD(P)-bd_dom_sf"/>
</dbReference>
<accession>A0A371FQX3</accession>
<dbReference type="OrthoDB" id="294295at2759"/>
<gene>
    <name evidence="3" type="ORF">CR513_38763</name>
</gene>
<dbReference type="InterPro" id="IPR020904">
    <property type="entry name" value="Sc_DH/Rdtase_CS"/>
</dbReference>
<dbReference type="PROSITE" id="PS00061">
    <property type="entry name" value="ADH_SHORT"/>
    <property type="match status" value="1"/>
</dbReference>
<dbReference type="InterPro" id="IPR002347">
    <property type="entry name" value="SDR_fam"/>
</dbReference>
<dbReference type="PANTHER" id="PTHR43180">
    <property type="entry name" value="3-OXOACYL-(ACYL-CARRIER-PROTEIN) REDUCTASE (AFU_ORTHOLOGUE AFUA_6G11210)"/>
    <property type="match status" value="1"/>
</dbReference>
<evidence type="ECO:0008006" key="5">
    <source>
        <dbReference type="Google" id="ProtNLM"/>
    </source>
</evidence>
<sequence length="802" mass="84434">MQGCSSSDAPLSKRLEGKVALITGGASGIGEATARLFLLHGAKVVIADIQDNLGHSLCENLNSDNISYVHCDVTNDNDVESAVNGAVLRHGKLDILFSNAGIGGRLDSSIMALDPADLKRVFEVNVFGACYAAKHAAEVMVPRKRGSIVFTCSGVSVTHPGSPHAYTASKHAVVGLMKNLCVELGKHGIRVNCVSPYAVATPLMTRGMGMEKEIIEELFSEAGNLKGVILKEEDVAEAALFLASDESKYVSGLNLVVDGGYSVNNTASGEQALRKLEGKVALITGGASGIGEATARLFVRHGAKVVIADIQDNLGHSLCQNLNSDNISYVHCDITNDDDVKSAVNGAVSRHGKLDILFSNAGIEGRLEPSIMALDSGDLKRVFEVNVFGAFYAAKHAAEVMVPRKRGSIVFTSSVASVIQAGAAHPYTASKHAVVGLMKNLCVELGKHGIRVNCVSPYAVATPLLTRAMGMEKERTEEVYAEAANLKGVILKAEDVAEAALFLASDESNYVSGLNLVVDGGHSATNSSAQQAFAKLEGKVALITGGASGIGEATARLFLRHGAKVVIADIQDNLGHSLCQNLNSDNISYVHCDVTNDNDVQTAVNGVVSRHGKLDIMFSNAGTVGRVSPSIMALDPAGLKRVFEVNVFGAFYAAKHAAKVMVPKKRGSIVFTSSVASVTHAVSPHAYTASKHAVVGLMKNLCVELGKHGIRVNCVSPYAVATPLMTRGTGMTKEKTEQVYSEAANLKGVILREEDVAEAALFLACDESKYVSGVNLVVDGGYSTTNVSVKKALKMFSAKPNL</sequence>
<evidence type="ECO:0000256" key="2">
    <source>
        <dbReference type="ARBA" id="ARBA00023002"/>
    </source>
</evidence>
<comment type="caution">
    <text evidence="3">The sequence shown here is derived from an EMBL/GenBank/DDBJ whole genome shotgun (WGS) entry which is preliminary data.</text>
</comment>
<dbReference type="Pfam" id="PF13561">
    <property type="entry name" value="adh_short_C2"/>
    <property type="match status" value="3"/>
</dbReference>
<dbReference type="SUPFAM" id="SSF51735">
    <property type="entry name" value="NAD(P)-binding Rossmann-fold domains"/>
    <property type="match status" value="3"/>
</dbReference>
<dbReference type="FunFam" id="3.40.50.720:FF:000084">
    <property type="entry name" value="Short-chain dehydrogenase reductase"/>
    <property type="match status" value="3"/>
</dbReference>
<dbReference type="AlphaFoldDB" id="A0A371FQX3"/>
<dbReference type="EMBL" id="QJKJ01008147">
    <property type="protein sequence ID" value="RDX80661.1"/>
    <property type="molecule type" value="Genomic_DNA"/>
</dbReference>
<dbReference type="GO" id="GO:0016616">
    <property type="term" value="F:oxidoreductase activity, acting on the CH-OH group of donors, NAD or NADP as acceptor"/>
    <property type="evidence" value="ECO:0007669"/>
    <property type="project" value="InterPro"/>
</dbReference>
<keyword evidence="2" id="KW-0560">Oxidoreductase</keyword>
<evidence type="ECO:0000256" key="1">
    <source>
        <dbReference type="ARBA" id="ARBA00006484"/>
    </source>
</evidence>
<dbReference type="STRING" id="157652.A0A371FQX3"/>
<dbReference type="InterPro" id="IPR045309">
    <property type="entry name" value="ABA2-like"/>
</dbReference>
<dbReference type="Gene3D" id="3.40.50.720">
    <property type="entry name" value="NAD(P)-binding Rossmann-like Domain"/>
    <property type="match status" value="3"/>
</dbReference>
<keyword evidence="4" id="KW-1185">Reference proteome</keyword>
<dbReference type="CDD" id="cd05326">
    <property type="entry name" value="secoisolariciresinol-DH_like_SDR_c"/>
    <property type="match status" value="3"/>
</dbReference>
<dbReference type="PANTHER" id="PTHR43180:SF81">
    <property type="entry name" value="SHORT CHAIN ALCOHOL DEHYDROGENASE"/>
    <property type="match status" value="1"/>
</dbReference>
<dbReference type="Proteomes" id="UP000257109">
    <property type="component" value="Unassembled WGS sequence"/>
</dbReference>
<dbReference type="PRINTS" id="PR00081">
    <property type="entry name" value="GDHRDH"/>
</dbReference>
<dbReference type="PRINTS" id="PR00080">
    <property type="entry name" value="SDRFAMILY"/>
</dbReference>